<dbReference type="SUPFAM" id="SSF49299">
    <property type="entry name" value="PKD domain"/>
    <property type="match status" value="9"/>
</dbReference>
<proteinExistence type="predicted"/>
<dbReference type="PANTHER" id="PTHR46730:SF4">
    <property type="entry name" value="POLYCYSTIC KIDNEY DISEASE PROTEIN 1-LIKE 1"/>
    <property type="match status" value="1"/>
</dbReference>
<feature type="domain" description="PKD" evidence="6">
    <location>
        <begin position="1225"/>
        <end position="1273"/>
    </location>
</feature>
<gene>
    <name evidence="7" type="ORF">KEM09_03590</name>
</gene>
<reference evidence="7 8" key="1">
    <citation type="journal article" date="2014" name="Int. J. Syst. Evol. Microbiol.">
        <title>Carboxylicivirga gen. nov. in the family Marinilabiliaceae with two novel species, Carboxylicivirga mesophila sp. nov. and Carboxylicivirga taeanensis sp. nov., and reclassification of Cytophaga fermentans as Saccharicrinis fermentans gen. nov., comb. nov.</title>
        <authorList>
            <person name="Yang S.H."/>
            <person name="Seo H.S."/>
            <person name="Woo J.H."/>
            <person name="Oh H.M."/>
            <person name="Jang H."/>
            <person name="Lee J.H."/>
            <person name="Kim S.J."/>
            <person name="Kwon K.K."/>
        </authorList>
    </citation>
    <scope>NUCLEOTIDE SEQUENCE [LARGE SCALE GENOMIC DNA]</scope>
    <source>
        <strain evidence="7 8">JCM 18290</strain>
    </source>
</reference>
<dbReference type="Pfam" id="PF18911">
    <property type="entry name" value="PKD_4"/>
    <property type="match status" value="5"/>
</dbReference>
<accession>A0ABS5K7H3</accession>
<keyword evidence="8" id="KW-1185">Reference proteome</keyword>
<organism evidence="7 8">
    <name type="scientific">Carboxylicivirga mesophila</name>
    <dbReference type="NCBI Taxonomy" id="1166478"/>
    <lineage>
        <taxon>Bacteria</taxon>
        <taxon>Pseudomonadati</taxon>
        <taxon>Bacteroidota</taxon>
        <taxon>Bacteroidia</taxon>
        <taxon>Marinilabiliales</taxon>
        <taxon>Marinilabiliaceae</taxon>
        <taxon>Carboxylicivirga</taxon>
    </lineage>
</organism>
<dbReference type="Gene3D" id="2.60.40.10">
    <property type="entry name" value="Immunoglobulins"/>
    <property type="match status" value="11"/>
</dbReference>
<comment type="subcellular location">
    <subcellularLocation>
        <location evidence="1">Membrane</location>
        <topology evidence="1">Multi-pass membrane protein</topology>
    </subcellularLocation>
</comment>
<dbReference type="RefSeq" id="WP_212225668.1">
    <property type="nucleotide sequence ID" value="NZ_JAGUCN010000002.1"/>
</dbReference>
<evidence type="ECO:0000256" key="1">
    <source>
        <dbReference type="ARBA" id="ARBA00004141"/>
    </source>
</evidence>
<comment type="caution">
    <text evidence="7">The sequence shown here is derived from an EMBL/GenBank/DDBJ whole genome shotgun (WGS) entry which is preliminary data.</text>
</comment>
<feature type="domain" description="PKD" evidence="6">
    <location>
        <begin position="1304"/>
        <end position="1360"/>
    </location>
</feature>
<evidence type="ECO:0000256" key="2">
    <source>
        <dbReference type="ARBA" id="ARBA00022692"/>
    </source>
</evidence>
<name>A0ABS5K7H3_9BACT</name>
<sequence>MDGKIKAVLIALLVVISTRGYSQSCNITSRANNIEPDKLCAPVSVIWDVVYRGVDDGGTGNVQMRYDWDDGSPIEIINATLIDAATGEWETSNNHIYPIGGDQCNYHPRVTLVVDGIECTSSVQEQTVTVWDTDDMNGGEMNINPVEYPICVGNGGTANFIDNSQWNCTPPDEEDVPNDRKRWVQWVYGTNSGAGNFIDDALVDGTLRAYPFEAPVEETTEPILGPTPPISEAMPIQVNDQRAVGDEFEIELRNWNYCNPYPTHDPVITRARIVIVDNPDATITQPAPLCENDAPIFLTAATGGGVWTGNGIIDASTGEFDPSVAGEGIHLIEYTVFSAAGCVGTDDVLIEVKPTPTAAITPSSPASACPGIIIELDGNPSGGTTPYTHIWTGDIAYLSNTAIPDPVFQANIEGIFNLNYRVTSPNGCFDEDAIQIITDTISIKFTNNDFVACTDVPVNIDPMPTGGSEVFVEHLWTGTNTALLSTTNIQNPDFTGLTPGTYTYTYTVTDSYGCSDFTTVTIVVQQQPVSNAGDDAIACGMATQLGAVPSIGIGTWTLISGTGDVTFSDVNSPATDISVDTYGDYTFQWSEDNNSCISSDQVTITFAKIPTPIAMADADTCGLIYQIKVTPDVGLGQWTLLSGPGTVTFEDASADITGVTVTTPGDYSFRWTENNSGCIGSTDVNVSFFPIPVAQVQPFDNEQCSPAEVQFENISTNANTYNWDFGDGAISEDENPWHSFTNFTFDIIDYEISLIAKNDFGCADTSIYDMSVLPNARANFANSDNPGCSPLEIVFTNQSEGASSYEWHFGDGSPSETGENPIHTFFNNEQYVQAYHVELIANNSYACSDTADTYITVYPKYDYTITASPTEGCHPLKVDLLTEPGAMWYKWDFGDGNITDGANAMMNVFENTESTPKTVEVEVYTSSAFGCLDTSKTTITVNPSPVSSFTPDVTEGCSPLLVEFENNSLNAQSSRWIFGDGYTENGGGNASASHTYINTTTSTNYWLPKLIVENTYGCKDSSEVSLSVFPQVKASITDGGAGCTPYFESIQNNTEGASSYFWDFGDGNTSDSFNGHHTYINNTTSNQTYDVTMIATSMFACSDTAYTQVTAYRRPIPEYTVTPQELQMPESTVNINNLTAGNNLEYFWRFGDGNTSSEQQPGNYTYNASGEYEIWLKVDAEYCNDSLMQRVLIHPNLPILDYGPDSEGCPPLEVQFYNNSIDAHTYFWDFGDGNVSSEKAPKHTYYTPGKYNVTLLIEGPGGIAESNDVVIHVYDKPFANFEVRPTVVKLPETVSFINKSEGAINYLWDFGDGNTSTEHSIQYAYQDPGSYDVTLIAINDKGCKDSLTIRNAVTAKEAGRIEFPNSFTPNPNGSNGGVYVPGSPENHVFYPFVTEGVVEYEFRVYSRWGEILFESTDINIGWDGYFRGKLCPGGVYIWKVYCRYSNGLTETLTGDVTLFR</sequence>
<feature type="domain" description="PKD" evidence="6">
    <location>
        <begin position="720"/>
        <end position="741"/>
    </location>
</feature>
<evidence type="ECO:0000313" key="7">
    <source>
        <dbReference type="EMBL" id="MBS2210466.1"/>
    </source>
</evidence>
<keyword evidence="5" id="KW-0472">Membrane</keyword>
<feature type="domain" description="PKD" evidence="6">
    <location>
        <begin position="1132"/>
        <end position="1178"/>
    </location>
</feature>
<evidence type="ECO:0000313" key="8">
    <source>
        <dbReference type="Proteomes" id="UP000721861"/>
    </source>
</evidence>
<protein>
    <submittedName>
        <fullName evidence="7">PKD domain-containing protein</fullName>
    </submittedName>
</protein>
<dbReference type="InterPro" id="IPR013783">
    <property type="entry name" value="Ig-like_fold"/>
</dbReference>
<evidence type="ECO:0000256" key="5">
    <source>
        <dbReference type="ARBA" id="ARBA00023136"/>
    </source>
</evidence>
<evidence type="ECO:0000256" key="4">
    <source>
        <dbReference type="ARBA" id="ARBA00022989"/>
    </source>
</evidence>
<feature type="domain" description="PKD" evidence="6">
    <location>
        <begin position="804"/>
        <end position="831"/>
    </location>
</feature>
<dbReference type="SMART" id="SM00089">
    <property type="entry name" value="PKD"/>
    <property type="match status" value="9"/>
</dbReference>
<keyword evidence="4" id="KW-1133">Transmembrane helix</keyword>
<dbReference type="EMBL" id="JAGUCN010000002">
    <property type="protein sequence ID" value="MBS2210466.1"/>
    <property type="molecule type" value="Genomic_DNA"/>
</dbReference>
<evidence type="ECO:0000256" key="3">
    <source>
        <dbReference type="ARBA" id="ARBA00022737"/>
    </source>
</evidence>
<dbReference type="InterPro" id="IPR000601">
    <property type="entry name" value="PKD_dom"/>
</dbReference>
<dbReference type="Proteomes" id="UP000721861">
    <property type="component" value="Unassembled WGS sequence"/>
</dbReference>
<feature type="domain" description="PKD" evidence="6">
    <location>
        <begin position="1028"/>
        <end position="1079"/>
    </location>
</feature>
<dbReference type="CDD" id="cd00146">
    <property type="entry name" value="PKD"/>
    <property type="match status" value="4"/>
</dbReference>
<dbReference type="InterPro" id="IPR035986">
    <property type="entry name" value="PKD_dom_sf"/>
</dbReference>
<dbReference type="PANTHER" id="PTHR46730">
    <property type="entry name" value="POLYCYSTIN-1"/>
    <property type="match status" value="1"/>
</dbReference>
<keyword evidence="3" id="KW-0677">Repeat</keyword>
<dbReference type="PROSITE" id="PS50093">
    <property type="entry name" value="PKD"/>
    <property type="match status" value="6"/>
</dbReference>
<keyword evidence="2" id="KW-0812">Transmembrane</keyword>
<evidence type="ECO:0000259" key="6">
    <source>
        <dbReference type="PROSITE" id="PS50093"/>
    </source>
</evidence>
<dbReference type="InterPro" id="IPR022409">
    <property type="entry name" value="PKD/Chitinase_dom"/>
</dbReference>